<comment type="similarity">
    <text evidence="1">Belongs to the bacterial solute-binding protein 9 family.</text>
</comment>
<dbReference type="Proteomes" id="UP000199657">
    <property type="component" value="Unassembled WGS sequence"/>
</dbReference>
<dbReference type="PANTHER" id="PTHR42953:SF3">
    <property type="entry name" value="HIGH-AFFINITY ZINC UPTAKE SYSTEM PROTEIN ZNUA"/>
    <property type="match status" value="1"/>
</dbReference>
<keyword evidence="8" id="KW-1185">Reference proteome</keyword>
<keyword evidence="5" id="KW-0864">Zinc transport</keyword>
<evidence type="ECO:0000256" key="6">
    <source>
        <dbReference type="SAM" id="Coils"/>
    </source>
</evidence>
<keyword evidence="5" id="KW-0406">Ion transport</keyword>
<keyword evidence="4" id="KW-0732">Signal</keyword>
<reference evidence="7 8" key="1">
    <citation type="submission" date="2016-10" db="EMBL/GenBank/DDBJ databases">
        <authorList>
            <person name="de Groot N.N."/>
        </authorList>
    </citation>
    <scope>NUCLEOTIDE SEQUENCE [LARGE SCALE GENOMIC DNA]</scope>
    <source>
        <strain evidence="7 8">CGMCC 1.6291</strain>
    </source>
</reference>
<dbReference type="GO" id="GO:0006829">
    <property type="term" value="P:zinc ion transport"/>
    <property type="evidence" value="ECO:0007669"/>
    <property type="project" value="UniProtKB-KW"/>
</dbReference>
<keyword evidence="5" id="KW-0862">Zinc</keyword>
<sequence length="291" mass="32117">MYPPVIRRVIAAVLLCFPATLLGAVPVTVSVPPQAYLVETIGGDRVDVSVMIEPGQSPHTFSLSPRRMMALDSARLYFKVGHPDLTFERRFLQHVEDEGRGARVVDLAEGEDFLDIDGGGHHHDGHDHGETDPHLWVSPRIMREAAGRVAEALIEIDPDGAEHYRQGLERFREDVDALDDELNGLFADLERRRFVVNHPAWGYFARDYGLEQVAIESGGRDPSPAELARFISDAQSEGVDVIFVQRGFSERSANTIAREIGAVVKVADPLAADWLENLRAIGAAIHEAVES</sequence>
<dbReference type="InterPro" id="IPR050492">
    <property type="entry name" value="Bact_metal-bind_prot9"/>
</dbReference>
<accession>A0A1H8VDL5</accession>
<evidence type="ECO:0000256" key="3">
    <source>
        <dbReference type="ARBA" id="ARBA00022448"/>
    </source>
</evidence>
<keyword evidence="3" id="KW-0813">Transport</keyword>
<dbReference type="STRING" id="406100.SAMN04488052_11152"/>
<keyword evidence="6" id="KW-0175">Coiled coil</keyword>
<evidence type="ECO:0000256" key="1">
    <source>
        <dbReference type="ARBA" id="ARBA00011028"/>
    </source>
</evidence>
<evidence type="ECO:0000313" key="7">
    <source>
        <dbReference type="EMBL" id="SEP12958.1"/>
    </source>
</evidence>
<dbReference type="InterPro" id="IPR006127">
    <property type="entry name" value="ZnuA-like"/>
</dbReference>
<protein>
    <recommendedName>
        <fullName evidence="2">High-affinity zinc uptake system protein ZnuA</fullName>
    </recommendedName>
</protein>
<dbReference type="Pfam" id="PF01297">
    <property type="entry name" value="ZnuA"/>
    <property type="match status" value="1"/>
</dbReference>
<evidence type="ECO:0000256" key="2">
    <source>
        <dbReference type="ARBA" id="ARBA00015915"/>
    </source>
</evidence>
<name>A0A1H8VDL5_9GAMM</name>
<evidence type="ECO:0000256" key="4">
    <source>
        <dbReference type="ARBA" id="ARBA00022729"/>
    </source>
</evidence>
<organism evidence="7 8">
    <name type="scientific">Aquisalimonas asiatica</name>
    <dbReference type="NCBI Taxonomy" id="406100"/>
    <lineage>
        <taxon>Bacteria</taxon>
        <taxon>Pseudomonadati</taxon>
        <taxon>Pseudomonadota</taxon>
        <taxon>Gammaproteobacteria</taxon>
        <taxon>Chromatiales</taxon>
        <taxon>Ectothiorhodospiraceae</taxon>
        <taxon>Aquisalimonas</taxon>
    </lineage>
</organism>
<dbReference type="GO" id="GO:0046872">
    <property type="term" value="F:metal ion binding"/>
    <property type="evidence" value="ECO:0007669"/>
    <property type="project" value="InterPro"/>
</dbReference>
<dbReference type="SUPFAM" id="SSF53807">
    <property type="entry name" value="Helical backbone' metal receptor"/>
    <property type="match status" value="1"/>
</dbReference>
<gene>
    <name evidence="7" type="ORF">SAMN04488052_11152</name>
</gene>
<dbReference type="AlphaFoldDB" id="A0A1H8VDL5"/>
<proteinExistence type="inferred from homology"/>
<evidence type="ECO:0000313" key="8">
    <source>
        <dbReference type="Proteomes" id="UP000199657"/>
    </source>
</evidence>
<dbReference type="PANTHER" id="PTHR42953">
    <property type="entry name" value="HIGH-AFFINITY ZINC UPTAKE SYSTEM PROTEIN ZNUA-RELATED"/>
    <property type="match status" value="1"/>
</dbReference>
<dbReference type="EMBL" id="FOEG01000011">
    <property type="protein sequence ID" value="SEP12958.1"/>
    <property type="molecule type" value="Genomic_DNA"/>
</dbReference>
<feature type="coiled-coil region" evidence="6">
    <location>
        <begin position="161"/>
        <end position="188"/>
    </location>
</feature>
<dbReference type="Gene3D" id="3.40.50.1980">
    <property type="entry name" value="Nitrogenase molybdenum iron protein domain"/>
    <property type="match status" value="2"/>
</dbReference>
<evidence type="ECO:0000256" key="5">
    <source>
        <dbReference type="ARBA" id="ARBA00022906"/>
    </source>
</evidence>